<gene>
    <name evidence="2" type="ORF">G3A44_08725</name>
</gene>
<accession>A0A7C9PH76</accession>
<sequence length="574" mass="61812">MAACGGGGGGSEGAQEPAATDPDRVTGKPATRAEAARFLEQATFGPTAADIDAVMAQGYGPWLEAQLALPATGGGHVAYWDARQAALKAAGSGAYQSEVLDAFWTRALSAPDQVRARVAFALSQIFVISMVDGGVGNYPRGAAGYLDMLNQQALGRYRDLLESVSLHPMMGLYLSHLGNQRESPKTGRVPDENYAREVMQLFSIGLHELNADGTPRLVNGQPVETYGQQDIQGMARVFTGFSWACQVSDDNCFFWASSREGETEVDRVLLPMRPYPQFHAFQEKRFLGVTVADQGSRANPEASLKTALDTLAAHPNVAPFLARQLIQRLVTSNPSTAYVGRAAAAFQQGGGDLKALVRAVLLDKEARDSRQAESPTFGRLREPVLRLSAFLRAMEAGSDSGAWLIRNTDDAGTALGMSPLRAPSVFNFYRPGYVPPGGALASAGLVMPEMQITHETSVVGYVNYMRSGIQYGFGQNGFDWKASRRDVQLAHNRGDNSLLNLVETPEALVEAVDQRLLQGRMGAALRAEIVQAVASIAIPVRSGGNDSWVDAQRRNRLYAALFLASIAPEFIVQK</sequence>
<name>A0A7C9PH76_9BURK</name>
<organism evidence="2 3">
    <name type="scientific">Ideonella livida</name>
    <dbReference type="NCBI Taxonomy" id="2707176"/>
    <lineage>
        <taxon>Bacteria</taxon>
        <taxon>Pseudomonadati</taxon>
        <taxon>Pseudomonadota</taxon>
        <taxon>Betaproteobacteria</taxon>
        <taxon>Burkholderiales</taxon>
        <taxon>Sphaerotilaceae</taxon>
        <taxon>Ideonella</taxon>
    </lineage>
</organism>
<dbReference type="EMBL" id="JAAGOH010000008">
    <property type="protein sequence ID" value="NDY91272.1"/>
    <property type="molecule type" value="Genomic_DNA"/>
</dbReference>
<evidence type="ECO:0000256" key="1">
    <source>
        <dbReference type="SAM" id="MobiDB-lite"/>
    </source>
</evidence>
<dbReference type="InterPro" id="IPR014917">
    <property type="entry name" value="DUF1800"/>
</dbReference>
<feature type="compositionally biased region" description="Gly residues" evidence="1">
    <location>
        <begin position="1"/>
        <end position="12"/>
    </location>
</feature>
<protein>
    <submittedName>
        <fullName evidence="2">DUF1800 domain-containing protein</fullName>
    </submittedName>
</protein>
<reference evidence="2 3" key="1">
    <citation type="submission" date="2020-02" db="EMBL/GenBank/DDBJ databases">
        <title>Ideonella bacterium strain TBM-1.</title>
        <authorList>
            <person name="Chen W.-M."/>
        </authorList>
    </citation>
    <scope>NUCLEOTIDE SEQUENCE [LARGE SCALE GENOMIC DNA]</scope>
    <source>
        <strain evidence="2 3">TBM-1</strain>
    </source>
</reference>
<dbReference type="Pfam" id="PF08811">
    <property type="entry name" value="DUF1800"/>
    <property type="match status" value="1"/>
</dbReference>
<proteinExistence type="predicted"/>
<evidence type="ECO:0000313" key="2">
    <source>
        <dbReference type="EMBL" id="NDY91272.1"/>
    </source>
</evidence>
<keyword evidence="3" id="KW-1185">Reference proteome</keyword>
<dbReference type="Proteomes" id="UP000484255">
    <property type="component" value="Unassembled WGS sequence"/>
</dbReference>
<dbReference type="PANTHER" id="PTHR43737:SF1">
    <property type="entry name" value="DUF1501 DOMAIN-CONTAINING PROTEIN"/>
    <property type="match status" value="1"/>
</dbReference>
<dbReference type="AlphaFoldDB" id="A0A7C9PH76"/>
<evidence type="ECO:0000313" key="3">
    <source>
        <dbReference type="Proteomes" id="UP000484255"/>
    </source>
</evidence>
<dbReference type="PANTHER" id="PTHR43737">
    <property type="entry name" value="BLL7424 PROTEIN"/>
    <property type="match status" value="1"/>
</dbReference>
<feature type="region of interest" description="Disordered" evidence="1">
    <location>
        <begin position="1"/>
        <end position="29"/>
    </location>
</feature>
<comment type="caution">
    <text evidence="2">The sequence shown here is derived from an EMBL/GenBank/DDBJ whole genome shotgun (WGS) entry which is preliminary data.</text>
</comment>